<sequence>MKLGRLATLCYHASFVGGYLSQAVPVMGLALVIESQWPQVAIKVLFLVMTQVLLPKQQSLLVKRNESLEIS</sequence>
<evidence type="ECO:0000313" key="1">
    <source>
        <dbReference type="EMBL" id="KAA8521735.1"/>
    </source>
</evidence>
<reference evidence="1 2" key="1">
    <citation type="submission" date="2019-09" db="EMBL/GenBank/DDBJ databases">
        <title>A chromosome-level genome assembly of the Chinese tupelo Nyssa sinensis.</title>
        <authorList>
            <person name="Yang X."/>
            <person name="Kang M."/>
            <person name="Yang Y."/>
            <person name="Xiong H."/>
            <person name="Wang M."/>
            <person name="Zhang Z."/>
            <person name="Wang Z."/>
            <person name="Wu H."/>
            <person name="Ma T."/>
            <person name="Liu J."/>
            <person name="Xi Z."/>
        </authorList>
    </citation>
    <scope>NUCLEOTIDE SEQUENCE [LARGE SCALE GENOMIC DNA]</scope>
    <source>
        <strain evidence="1">J267</strain>
        <tissue evidence="1">Leaf</tissue>
    </source>
</reference>
<evidence type="ECO:0000313" key="2">
    <source>
        <dbReference type="Proteomes" id="UP000325577"/>
    </source>
</evidence>
<dbReference type="AlphaFoldDB" id="A0A5J4ZSM6"/>
<organism evidence="1 2">
    <name type="scientific">Nyssa sinensis</name>
    <dbReference type="NCBI Taxonomy" id="561372"/>
    <lineage>
        <taxon>Eukaryota</taxon>
        <taxon>Viridiplantae</taxon>
        <taxon>Streptophyta</taxon>
        <taxon>Embryophyta</taxon>
        <taxon>Tracheophyta</taxon>
        <taxon>Spermatophyta</taxon>
        <taxon>Magnoliopsida</taxon>
        <taxon>eudicotyledons</taxon>
        <taxon>Gunneridae</taxon>
        <taxon>Pentapetalae</taxon>
        <taxon>asterids</taxon>
        <taxon>Cornales</taxon>
        <taxon>Nyssaceae</taxon>
        <taxon>Nyssa</taxon>
    </lineage>
</organism>
<keyword evidence="2" id="KW-1185">Reference proteome</keyword>
<name>A0A5J4ZSM6_9ASTE</name>
<dbReference type="EMBL" id="CM018048">
    <property type="protein sequence ID" value="KAA8521735.1"/>
    <property type="molecule type" value="Genomic_DNA"/>
</dbReference>
<proteinExistence type="predicted"/>
<dbReference type="Proteomes" id="UP000325577">
    <property type="component" value="Linkage Group LG5"/>
</dbReference>
<gene>
    <name evidence="1" type="ORF">F0562_012408</name>
</gene>
<protein>
    <submittedName>
        <fullName evidence="1">Uncharacterized protein</fullName>
    </submittedName>
</protein>
<accession>A0A5J4ZSM6</accession>